<reference evidence="2 3" key="1">
    <citation type="journal article" date="2009" name="Stand. Genomic Sci.">
        <title>Complete genome sequence of Pirellula staleyi type strain (ATCC 27377).</title>
        <authorList>
            <person name="Clum A."/>
            <person name="Tindall B.J."/>
            <person name="Sikorski J."/>
            <person name="Ivanova N."/>
            <person name="Mavrommatis K."/>
            <person name="Lucas S."/>
            <person name="Glavina del Rio T."/>
            <person name="Nolan M."/>
            <person name="Chen F."/>
            <person name="Tice H."/>
            <person name="Pitluck S."/>
            <person name="Cheng J.F."/>
            <person name="Chertkov O."/>
            <person name="Brettin T."/>
            <person name="Han C."/>
            <person name="Detter J.C."/>
            <person name="Kuske C."/>
            <person name="Bruce D."/>
            <person name="Goodwin L."/>
            <person name="Ovchinikova G."/>
            <person name="Pati A."/>
            <person name="Mikhailova N."/>
            <person name="Chen A."/>
            <person name="Palaniappan K."/>
            <person name="Land M."/>
            <person name="Hauser L."/>
            <person name="Chang Y.J."/>
            <person name="Jeffries C.D."/>
            <person name="Chain P."/>
            <person name="Rohde M."/>
            <person name="Goker M."/>
            <person name="Bristow J."/>
            <person name="Eisen J.A."/>
            <person name="Markowitz V."/>
            <person name="Hugenholtz P."/>
            <person name="Kyrpides N.C."/>
            <person name="Klenk H.P."/>
            <person name="Lapidus A."/>
        </authorList>
    </citation>
    <scope>NUCLEOTIDE SEQUENCE [LARGE SCALE GENOMIC DNA]</scope>
    <source>
        <strain evidence="3">ATCC 27377 / DSM 6068 / ICPB 4128</strain>
    </source>
</reference>
<dbReference type="Proteomes" id="UP000001887">
    <property type="component" value="Chromosome"/>
</dbReference>
<keyword evidence="1" id="KW-1133">Transmembrane helix</keyword>
<evidence type="ECO:0000313" key="3">
    <source>
        <dbReference type="Proteomes" id="UP000001887"/>
    </source>
</evidence>
<proteinExistence type="predicted"/>
<keyword evidence="1" id="KW-0812">Transmembrane</keyword>
<accession>D2QXI1</accession>
<dbReference type="AlphaFoldDB" id="D2QXI1"/>
<dbReference type="HOGENOM" id="CLU_1303947_0_0_0"/>
<keyword evidence="3" id="KW-1185">Reference proteome</keyword>
<name>D2QXI1_PIRSD</name>
<protein>
    <submittedName>
        <fullName evidence="2">Uncharacterized protein</fullName>
    </submittedName>
</protein>
<dbReference type="EMBL" id="CP001848">
    <property type="protein sequence ID" value="ADB16166.1"/>
    <property type="molecule type" value="Genomic_DNA"/>
</dbReference>
<evidence type="ECO:0000256" key="1">
    <source>
        <dbReference type="SAM" id="Phobius"/>
    </source>
</evidence>
<keyword evidence="1" id="KW-0472">Membrane</keyword>
<evidence type="ECO:0000313" key="2">
    <source>
        <dbReference type="EMBL" id="ADB16166.1"/>
    </source>
</evidence>
<organism evidence="2 3">
    <name type="scientific">Pirellula staleyi (strain ATCC 27377 / DSM 6068 / ICPB 4128)</name>
    <name type="common">Pirella staleyi</name>
    <dbReference type="NCBI Taxonomy" id="530564"/>
    <lineage>
        <taxon>Bacteria</taxon>
        <taxon>Pseudomonadati</taxon>
        <taxon>Planctomycetota</taxon>
        <taxon>Planctomycetia</taxon>
        <taxon>Pirellulales</taxon>
        <taxon>Pirellulaceae</taxon>
        <taxon>Pirellula</taxon>
    </lineage>
</organism>
<dbReference type="KEGG" id="psl:Psta_1491"/>
<sequence length="211" mass="23964">MFQLFTQFSSRRSSRFDLFPVACCYLLFSLVLILWEQTLVWNLRSRENLQTISEKQNSPESNPDNSLCSVASSSSSFLEFTPLGPATPLPFFRDDLEKLSWRAVDRQETGEILLAIHHAEWIVPLSGEDRPPLYRLLLRMRKAGDCSAGDLLAICELKRVRDRLLLRVQLLPAGCTNPNLATVVDGTSLVPILGKLDQEFAATYFRSSRRE</sequence>
<gene>
    <name evidence="2" type="ordered locus">Psta_1491</name>
</gene>
<feature type="transmembrane region" description="Helical" evidence="1">
    <location>
        <begin position="16"/>
        <end position="35"/>
    </location>
</feature>
<dbReference type="STRING" id="530564.Psta_1491"/>